<feature type="compositionally biased region" description="Polar residues" evidence="1">
    <location>
        <begin position="72"/>
        <end position="91"/>
    </location>
</feature>
<accession>A0A150GXW4</accession>
<reference evidence="3" key="1">
    <citation type="journal article" date="2016" name="Nat. Commun.">
        <title>The Gonium pectorale genome demonstrates co-option of cell cycle regulation during the evolution of multicellularity.</title>
        <authorList>
            <person name="Hanschen E.R."/>
            <person name="Marriage T.N."/>
            <person name="Ferris P.J."/>
            <person name="Hamaji T."/>
            <person name="Toyoda A."/>
            <person name="Fujiyama A."/>
            <person name="Neme R."/>
            <person name="Noguchi H."/>
            <person name="Minakuchi Y."/>
            <person name="Suzuki M."/>
            <person name="Kawai-Toyooka H."/>
            <person name="Smith D.R."/>
            <person name="Sparks H."/>
            <person name="Anderson J."/>
            <person name="Bakaric R."/>
            <person name="Luria V."/>
            <person name="Karger A."/>
            <person name="Kirschner M.W."/>
            <person name="Durand P.M."/>
            <person name="Michod R.E."/>
            <person name="Nozaki H."/>
            <person name="Olson B.J."/>
        </authorList>
    </citation>
    <scope>NUCLEOTIDE SEQUENCE [LARGE SCALE GENOMIC DNA]</scope>
    <source>
        <strain evidence="3">NIES-2863</strain>
    </source>
</reference>
<evidence type="ECO:0000256" key="1">
    <source>
        <dbReference type="SAM" id="MobiDB-lite"/>
    </source>
</evidence>
<organism evidence="2 3">
    <name type="scientific">Gonium pectorale</name>
    <name type="common">Green alga</name>
    <dbReference type="NCBI Taxonomy" id="33097"/>
    <lineage>
        <taxon>Eukaryota</taxon>
        <taxon>Viridiplantae</taxon>
        <taxon>Chlorophyta</taxon>
        <taxon>core chlorophytes</taxon>
        <taxon>Chlorophyceae</taxon>
        <taxon>CS clade</taxon>
        <taxon>Chlamydomonadales</taxon>
        <taxon>Volvocaceae</taxon>
        <taxon>Gonium</taxon>
    </lineage>
</organism>
<feature type="compositionally biased region" description="Gly residues" evidence="1">
    <location>
        <begin position="501"/>
        <end position="513"/>
    </location>
</feature>
<proteinExistence type="predicted"/>
<feature type="region of interest" description="Disordered" evidence="1">
    <location>
        <begin position="316"/>
        <end position="374"/>
    </location>
</feature>
<feature type="compositionally biased region" description="Low complexity" evidence="1">
    <location>
        <begin position="551"/>
        <end position="565"/>
    </location>
</feature>
<dbReference type="Proteomes" id="UP000075714">
    <property type="component" value="Unassembled WGS sequence"/>
</dbReference>
<comment type="caution">
    <text evidence="2">The sequence shown here is derived from an EMBL/GenBank/DDBJ whole genome shotgun (WGS) entry which is preliminary data.</text>
</comment>
<feature type="compositionally biased region" description="Polar residues" evidence="1">
    <location>
        <begin position="428"/>
        <end position="444"/>
    </location>
</feature>
<dbReference type="EMBL" id="LSYV01000005">
    <property type="protein sequence ID" value="KXZ54528.1"/>
    <property type="molecule type" value="Genomic_DNA"/>
</dbReference>
<evidence type="ECO:0000313" key="2">
    <source>
        <dbReference type="EMBL" id="KXZ54528.1"/>
    </source>
</evidence>
<feature type="region of interest" description="Disordered" evidence="1">
    <location>
        <begin position="489"/>
        <end position="670"/>
    </location>
</feature>
<feature type="region of interest" description="Disordered" evidence="1">
    <location>
        <begin position="18"/>
        <end position="179"/>
    </location>
</feature>
<protein>
    <submittedName>
        <fullName evidence="2">Uncharacterized protein</fullName>
    </submittedName>
</protein>
<dbReference type="AlphaFoldDB" id="A0A150GXW4"/>
<feature type="compositionally biased region" description="Basic and acidic residues" evidence="1">
    <location>
        <begin position="136"/>
        <end position="147"/>
    </location>
</feature>
<name>A0A150GXW4_GONPE</name>
<feature type="compositionally biased region" description="Low complexity" evidence="1">
    <location>
        <begin position="642"/>
        <end position="655"/>
    </location>
</feature>
<evidence type="ECO:0000313" key="3">
    <source>
        <dbReference type="Proteomes" id="UP000075714"/>
    </source>
</evidence>
<feature type="compositionally biased region" description="Polar residues" evidence="1">
    <location>
        <begin position="274"/>
        <end position="283"/>
    </location>
</feature>
<feature type="region of interest" description="Disordered" evidence="1">
    <location>
        <begin position="418"/>
        <end position="457"/>
    </location>
</feature>
<feature type="compositionally biased region" description="Low complexity" evidence="1">
    <location>
        <begin position="514"/>
        <end position="539"/>
    </location>
</feature>
<feature type="compositionally biased region" description="Polar residues" evidence="1">
    <location>
        <begin position="148"/>
        <end position="161"/>
    </location>
</feature>
<gene>
    <name evidence="2" type="ORF">GPECTOR_4g593</name>
</gene>
<sequence length="732" mass="74209">MPEEDGTCCFCFPWRRRSVRPGSARPGSARPRSVTRPVSARAGSARPVSALRAKKSNSVAAAAPEPSPWKFQKSSESFSADSGSPRGSSLALQDLHRVRRASATGPLGGGSGAPGAAAGLAPAPPSPPALAPTGRVESHVHWDRDGDSFSSPAHQRQSNPLASAGGSHVPSRLAPLPPLRVSHGGNGILGGGGGGYGGAHRLLPLADSPLHSRHGSITSALPGSLPSMSHPAMMRRGGGTAQYDKYGAHPDQEELPSPNTPGYGMGAERPSRFGQESQDQVHQIRQRGSWAEEEEQPYPGQYGNARAEYEEATTVYPGETQTAGDDDGGHSGSGGGACTYSVASEWRHSPSRLSGAGRGEFGHTGKNGGAHYQLHHAAHGAAGYSPSVEAGGLAAARGPAGRQVSGQVGRGWGVTFTEDIRGAPEPQSPQQPRGLNRMGSSGVNRSGLGGMAAPRPALAADPTAFGAHAAAGPKPFPLHAVAPTFRGHRAVSPGADSDYAGSGGGGGSLGPDGSGRPSPGSEQLRQLQAQQAELHAQIQRSLGGEPPPQPAAAAARYAGGDVYAYRDAPLSPPPVQPPPSGDPGPGPGPSLVHAFAAVQALSGEASFGEAPPPPRSAPSPSQPSAAPLGRDPWAPSPPPPLQAAASQPLMPAPSQLTPGSVAEQRKAAASANEALLASLLSGGGRGGALDFASTKVGGSTAEELERFDRVGDAVSRLDEIMAAGPRPITPRQ</sequence>
<feature type="compositionally biased region" description="Pro residues" evidence="1">
    <location>
        <begin position="610"/>
        <end position="621"/>
    </location>
</feature>
<keyword evidence="3" id="KW-1185">Reference proteome</keyword>
<feature type="compositionally biased region" description="Pro residues" evidence="1">
    <location>
        <begin position="570"/>
        <end position="588"/>
    </location>
</feature>
<feature type="region of interest" description="Disordered" evidence="1">
    <location>
        <begin position="214"/>
        <end position="301"/>
    </location>
</feature>